<keyword evidence="3" id="KW-1185">Reference proteome</keyword>
<protein>
    <submittedName>
        <fullName evidence="2">Uncharacterized protein</fullName>
    </submittedName>
</protein>
<evidence type="ECO:0000313" key="3">
    <source>
        <dbReference type="Proteomes" id="UP000825729"/>
    </source>
</evidence>
<feature type="region of interest" description="Disordered" evidence="1">
    <location>
        <begin position="1"/>
        <end position="23"/>
    </location>
</feature>
<organism evidence="2 3">
    <name type="scientific">Aristolochia fimbriata</name>
    <name type="common">White veined hardy Dutchman's pipe vine</name>
    <dbReference type="NCBI Taxonomy" id="158543"/>
    <lineage>
        <taxon>Eukaryota</taxon>
        <taxon>Viridiplantae</taxon>
        <taxon>Streptophyta</taxon>
        <taxon>Embryophyta</taxon>
        <taxon>Tracheophyta</taxon>
        <taxon>Spermatophyta</taxon>
        <taxon>Magnoliopsida</taxon>
        <taxon>Magnoliidae</taxon>
        <taxon>Piperales</taxon>
        <taxon>Aristolochiaceae</taxon>
        <taxon>Aristolochia</taxon>
    </lineage>
</organism>
<proteinExistence type="predicted"/>
<gene>
    <name evidence="2" type="ORF">H6P81_020423</name>
</gene>
<reference evidence="2 3" key="1">
    <citation type="submission" date="2021-07" db="EMBL/GenBank/DDBJ databases">
        <title>The Aristolochia fimbriata genome: insights into angiosperm evolution, floral development and chemical biosynthesis.</title>
        <authorList>
            <person name="Jiao Y."/>
        </authorList>
    </citation>
    <scope>NUCLEOTIDE SEQUENCE [LARGE SCALE GENOMIC DNA]</scope>
    <source>
        <strain evidence="2">IBCAS-2021</strain>
        <tissue evidence="2">Leaf</tissue>
    </source>
</reference>
<accession>A0AAV7DUI3</accession>
<dbReference type="PANTHER" id="PTHR33167">
    <property type="entry name" value="TRANSCRIPTION FACTOR, PUTATIVE (DUF863)-RELATED"/>
    <property type="match status" value="1"/>
</dbReference>
<evidence type="ECO:0000256" key="1">
    <source>
        <dbReference type="SAM" id="MobiDB-lite"/>
    </source>
</evidence>
<dbReference type="AlphaFoldDB" id="A0AAV7DUI3"/>
<evidence type="ECO:0000313" key="2">
    <source>
        <dbReference type="EMBL" id="KAG9440258.1"/>
    </source>
</evidence>
<dbReference type="Proteomes" id="UP000825729">
    <property type="component" value="Unassembled WGS sequence"/>
</dbReference>
<name>A0AAV7DUI3_ARIFI</name>
<comment type="caution">
    <text evidence="2">The sequence shown here is derived from an EMBL/GenBank/DDBJ whole genome shotgun (WGS) entry which is preliminary data.</text>
</comment>
<dbReference type="PANTHER" id="PTHR33167:SF26">
    <property type="entry name" value="EXPRESSED PROTEIN"/>
    <property type="match status" value="1"/>
</dbReference>
<feature type="region of interest" description="Disordered" evidence="1">
    <location>
        <begin position="149"/>
        <end position="172"/>
    </location>
</feature>
<dbReference type="EMBL" id="JAINDJ010000008">
    <property type="protein sequence ID" value="KAG9440258.1"/>
    <property type="molecule type" value="Genomic_DNA"/>
</dbReference>
<feature type="compositionally biased region" description="Low complexity" evidence="1">
    <location>
        <begin position="151"/>
        <end position="164"/>
    </location>
</feature>
<sequence length="230" mass="26193">MEKTFGSDGHASKAGVPSDNQPGMDNMQCCLKQYEKDSVKSVILKHEKTFKEQVYELHRLYQTQKLLMKKVKRTSSLDYKSERGNLASETSVHHLFNCPNAQKWPCRTIDLERPADEYVDDEGKDLPLHTEQDTEIELTLGWVFNQRKSASPTSDCSSSVNSSTVDKKSSRSILRIGSKEDIRGHDCRVSGVPDMNISFSSEKDPFMVEGQMRKEKQPPWHVHVLSLNMT</sequence>